<evidence type="ECO:0000313" key="5">
    <source>
        <dbReference type="Proteomes" id="UP000253551"/>
    </source>
</evidence>
<dbReference type="PROSITE" id="PS00678">
    <property type="entry name" value="WD_REPEATS_1"/>
    <property type="match status" value="2"/>
</dbReference>
<protein>
    <submittedName>
        <fullName evidence="4">Uncharacterized protein</fullName>
    </submittedName>
</protein>
<dbReference type="Proteomes" id="UP000253551">
    <property type="component" value="Unassembled WGS sequence"/>
</dbReference>
<keyword evidence="2" id="KW-0677">Repeat</keyword>
<dbReference type="PANTHER" id="PTHR15653">
    <property type="entry name" value="STRIATIN"/>
    <property type="match status" value="1"/>
</dbReference>
<proteinExistence type="predicted"/>
<evidence type="ECO:0000256" key="1">
    <source>
        <dbReference type="ARBA" id="ARBA00022574"/>
    </source>
</evidence>
<dbReference type="AlphaFoldDB" id="A0A367INM3"/>
<sequence>INYLTSLPSKLPLTNALASAVTTMPRTPNERAKKSSPQLHTQRNIKPVKKPTKMNEEETIDLEVPANVDEVAMIQHIKEDNEHAPPTQRQDTKALSMQIQEEFHLSEDKVLKMFKQTKKDELDPTMLNETTSQPKIWRPRITIKGHLDSVRSVCFHPNEMMAASGSDDCTVKIWNLKRAIGKDDHTAKKGLEEADPSITFRGHTNVVTAVSISASQNRVYSASLDSTIRVWQLPSATSGPFSPVDPSLNIATYVGHTDAIWDFKLQQDILASASADGTVKLWDTQSKGNLLRSSFTFDGVSSEVKHDKGKNHIG</sequence>
<reference evidence="4 5" key="1">
    <citation type="journal article" date="2018" name="G3 (Bethesda)">
        <title>Phylogenetic and Phylogenomic Definition of Rhizopus Species.</title>
        <authorList>
            <person name="Gryganskyi A.P."/>
            <person name="Golan J."/>
            <person name="Dolatabadi S."/>
            <person name="Mondo S."/>
            <person name="Robb S."/>
            <person name="Idnurm A."/>
            <person name="Muszewska A."/>
            <person name="Steczkiewicz K."/>
            <person name="Masonjones S."/>
            <person name="Liao H.L."/>
            <person name="Gajdeczka M.T."/>
            <person name="Anike F."/>
            <person name="Vuek A."/>
            <person name="Anishchenko I.M."/>
            <person name="Voigt K."/>
            <person name="de Hoog G.S."/>
            <person name="Smith M.E."/>
            <person name="Heitman J."/>
            <person name="Vilgalys R."/>
            <person name="Stajich J.E."/>
        </authorList>
    </citation>
    <scope>NUCLEOTIDE SEQUENCE [LARGE SCALE GENOMIC DNA]</scope>
    <source>
        <strain evidence="4 5">LSU 92-RS-03</strain>
    </source>
</reference>
<feature type="non-terminal residue" evidence="4">
    <location>
        <position position="314"/>
    </location>
</feature>
<accession>A0A367INM3</accession>
<feature type="repeat" description="WD" evidence="3">
    <location>
        <begin position="200"/>
        <end position="233"/>
    </location>
</feature>
<dbReference type="EMBL" id="PJQM01006787">
    <property type="protein sequence ID" value="RCH79101.1"/>
    <property type="molecule type" value="Genomic_DNA"/>
</dbReference>
<keyword evidence="5" id="KW-1185">Reference proteome</keyword>
<dbReference type="PROSITE" id="PS50294">
    <property type="entry name" value="WD_REPEATS_REGION"/>
    <property type="match status" value="3"/>
</dbReference>
<name>A0A367INM3_RHIST</name>
<feature type="repeat" description="WD" evidence="3">
    <location>
        <begin position="253"/>
        <end position="292"/>
    </location>
</feature>
<dbReference type="PANTHER" id="PTHR15653:SF0">
    <property type="entry name" value="CONNECTOR OF KINASE TO AP-1, ISOFORM E"/>
    <property type="match status" value="1"/>
</dbReference>
<dbReference type="STRING" id="4846.A0A367INM3"/>
<evidence type="ECO:0000256" key="3">
    <source>
        <dbReference type="PROSITE-ProRule" id="PRU00221"/>
    </source>
</evidence>
<dbReference type="PROSITE" id="PS50082">
    <property type="entry name" value="WD_REPEATS_2"/>
    <property type="match status" value="3"/>
</dbReference>
<evidence type="ECO:0000313" key="4">
    <source>
        <dbReference type="EMBL" id="RCH79101.1"/>
    </source>
</evidence>
<dbReference type="InterPro" id="IPR015943">
    <property type="entry name" value="WD40/YVTN_repeat-like_dom_sf"/>
</dbReference>
<gene>
    <name evidence="4" type="ORF">CU098_005638</name>
</gene>
<keyword evidence="1 3" id="KW-0853">WD repeat</keyword>
<dbReference type="InterPro" id="IPR019775">
    <property type="entry name" value="WD40_repeat_CS"/>
</dbReference>
<dbReference type="InterPro" id="IPR001680">
    <property type="entry name" value="WD40_rpt"/>
</dbReference>
<dbReference type="Pfam" id="PF00400">
    <property type="entry name" value="WD40"/>
    <property type="match status" value="3"/>
</dbReference>
<organism evidence="4 5">
    <name type="scientific">Rhizopus stolonifer</name>
    <name type="common">Rhizopus nigricans</name>
    <dbReference type="NCBI Taxonomy" id="4846"/>
    <lineage>
        <taxon>Eukaryota</taxon>
        <taxon>Fungi</taxon>
        <taxon>Fungi incertae sedis</taxon>
        <taxon>Mucoromycota</taxon>
        <taxon>Mucoromycotina</taxon>
        <taxon>Mucoromycetes</taxon>
        <taxon>Mucorales</taxon>
        <taxon>Mucorineae</taxon>
        <taxon>Rhizopodaceae</taxon>
        <taxon>Rhizopus</taxon>
    </lineage>
</organism>
<dbReference type="OrthoDB" id="727118at2759"/>
<dbReference type="PRINTS" id="PR00320">
    <property type="entry name" value="GPROTEINBRPT"/>
</dbReference>
<feature type="non-terminal residue" evidence="4">
    <location>
        <position position="1"/>
    </location>
</feature>
<comment type="caution">
    <text evidence="4">The sequence shown here is derived from an EMBL/GenBank/DDBJ whole genome shotgun (WGS) entry which is preliminary data.</text>
</comment>
<dbReference type="InterPro" id="IPR036322">
    <property type="entry name" value="WD40_repeat_dom_sf"/>
</dbReference>
<dbReference type="InterPro" id="IPR051488">
    <property type="entry name" value="WD_repeat_striatin"/>
</dbReference>
<feature type="repeat" description="WD" evidence="3">
    <location>
        <begin position="143"/>
        <end position="177"/>
    </location>
</feature>
<dbReference type="Gene3D" id="2.130.10.10">
    <property type="entry name" value="YVTN repeat-like/Quinoprotein amine dehydrogenase"/>
    <property type="match status" value="1"/>
</dbReference>
<evidence type="ECO:0000256" key="2">
    <source>
        <dbReference type="ARBA" id="ARBA00022737"/>
    </source>
</evidence>
<dbReference type="SUPFAM" id="SSF50978">
    <property type="entry name" value="WD40 repeat-like"/>
    <property type="match status" value="1"/>
</dbReference>
<dbReference type="SMART" id="SM00320">
    <property type="entry name" value="WD40"/>
    <property type="match status" value="3"/>
</dbReference>
<dbReference type="InterPro" id="IPR020472">
    <property type="entry name" value="WD40_PAC1"/>
</dbReference>